<accession>A0A8J2UBJ6</accession>
<evidence type="ECO:0000313" key="1">
    <source>
        <dbReference type="EMBL" id="GGA92576.1"/>
    </source>
</evidence>
<comment type="caution">
    <text evidence="1">The sequence shown here is derived from an EMBL/GenBank/DDBJ whole genome shotgun (WGS) entry which is preliminary data.</text>
</comment>
<keyword evidence="2" id="KW-1185">Reference proteome</keyword>
<reference evidence="1" key="2">
    <citation type="submission" date="2020-09" db="EMBL/GenBank/DDBJ databases">
        <authorList>
            <person name="Sun Q."/>
            <person name="Zhou Y."/>
        </authorList>
    </citation>
    <scope>NUCLEOTIDE SEQUENCE</scope>
    <source>
        <strain evidence="1">CGMCC 1.15448</strain>
    </source>
</reference>
<dbReference type="AlphaFoldDB" id="A0A8J2UBJ6"/>
<organism evidence="1 2">
    <name type="scientific">Puia dinghuensis</name>
    <dbReference type="NCBI Taxonomy" id="1792502"/>
    <lineage>
        <taxon>Bacteria</taxon>
        <taxon>Pseudomonadati</taxon>
        <taxon>Bacteroidota</taxon>
        <taxon>Chitinophagia</taxon>
        <taxon>Chitinophagales</taxon>
        <taxon>Chitinophagaceae</taxon>
        <taxon>Puia</taxon>
    </lineage>
</organism>
<sequence length="93" mass="10134">MTTSLKNVSFDAEVLSFDAAQPASPLKLSLALTDLLQANGPEFITSLQGQALLHSLMKASHGKDYKIDGKKEQLKLKKGLIRVNVKKILKSNV</sequence>
<gene>
    <name evidence="1" type="ORF">GCM10011511_14940</name>
</gene>
<dbReference type="RefSeq" id="WP_188930074.1">
    <property type="nucleotide sequence ID" value="NZ_BMJC01000001.1"/>
</dbReference>
<dbReference type="Proteomes" id="UP000607559">
    <property type="component" value="Unassembled WGS sequence"/>
</dbReference>
<dbReference type="EMBL" id="BMJC01000001">
    <property type="protein sequence ID" value="GGA92576.1"/>
    <property type="molecule type" value="Genomic_DNA"/>
</dbReference>
<protein>
    <submittedName>
        <fullName evidence="1">Uncharacterized protein</fullName>
    </submittedName>
</protein>
<proteinExistence type="predicted"/>
<evidence type="ECO:0000313" key="2">
    <source>
        <dbReference type="Proteomes" id="UP000607559"/>
    </source>
</evidence>
<name>A0A8J2UBJ6_9BACT</name>
<reference evidence="1" key="1">
    <citation type="journal article" date="2014" name="Int. J. Syst. Evol. Microbiol.">
        <title>Complete genome sequence of Corynebacterium casei LMG S-19264T (=DSM 44701T), isolated from a smear-ripened cheese.</title>
        <authorList>
            <consortium name="US DOE Joint Genome Institute (JGI-PGF)"/>
            <person name="Walter F."/>
            <person name="Albersmeier A."/>
            <person name="Kalinowski J."/>
            <person name="Ruckert C."/>
        </authorList>
    </citation>
    <scope>NUCLEOTIDE SEQUENCE</scope>
    <source>
        <strain evidence="1">CGMCC 1.15448</strain>
    </source>
</reference>